<keyword evidence="1" id="KW-0472">Membrane</keyword>
<reference evidence="2" key="1">
    <citation type="submission" date="2021-01" db="EMBL/GenBank/DDBJ databases">
        <authorList>
            <person name="Corre E."/>
            <person name="Pelletier E."/>
            <person name="Niang G."/>
            <person name="Scheremetjew M."/>
            <person name="Finn R."/>
            <person name="Kale V."/>
            <person name="Holt S."/>
            <person name="Cochrane G."/>
            <person name="Meng A."/>
            <person name="Brown T."/>
            <person name="Cohen L."/>
        </authorList>
    </citation>
    <scope>NUCLEOTIDE SEQUENCE</scope>
</reference>
<feature type="transmembrane region" description="Helical" evidence="1">
    <location>
        <begin position="437"/>
        <end position="460"/>
    </location>
</feature>
<evidence type="ECO:0000256" key="1">
    <source>
        <dbReference type="SAM" id="Phobius"/>
    </source>
</evidence>
<feature type="transmembrane region" description="Helical" evidence="1">
    <location>
        <begin position="50"/>
        <end position="74"/>
    </location>
</feature>
<protein>
    <submittedName>
        <fullName evidence="2">Uncharacterized protein</fullName>
    </submittedName>
</protein>
<organism evidence="2">
    <name type="scientific">Noctiluca scintillans</name>
    <name type="common">Sea sparkle</name>
    <name type="synonym">Red tide dinoflagellate</name>
    <dbReference type="NCBI Taxonomy" id="2966"/>
    <lineage>
        <taxon>Eukaryota</taxon>
        <taxon>Sar</taxon>
        <taxon>Alveolata</taxon>
        <taxon>Dinophyceae</taxon>
        <taxon>Noctilucales</taxon>
        <taxon>Noctilucaceae</taxon>
        <taxon>Noctiluca</taxon>
    </lineage>
</organism>
<gene>
    <name evidence="2" type="ORF">NSCI0253_LOCUS41566</name>
</gene>
<dbReference type="AlphaFoldDB" id="A0A7S1AW62"/>
<proteinExistence type="predicted"/>
<name>A0A7S1AW62_NOCSC</name>
<keyword evidence="1" id="KW-1133">Transmembrane helix</keyword>
<dbReference type="EMBL" id="HBFQ01058675">
    <property type="protein sequence ID" value="CAD8867211.1"/>
    <property type="molecule type" value="Transcribed_RNA"/>
</dbReference>
<sequence length="1057" mass="116987">MTGAPPFLEEASWRLGIRRKIKTVLLVGDDTLLAPTQFAKRTLQKDSCCMFALAFCSVALIVAFSLTGVFMTYLTSNVFLAQGFLTNMMACVEWTVKSQLEHIVVHLHTGLTTTRIVGLNMTTWEGISSFAPYSISFLHSICSSETRCVYAILSNMAFDTEDVGADGWEAWLEGHRENWGNDGAIGDASFVGDVGGFNTVSNLTQVRTLFEEGSSTNPWAVSPRWPLTYDAVHSLQNASQLDTLRLPWVDTIWQHVHHRDLQPGEVKFSPVSTWEPLLPNALMTVATMPLYENNLAGGGGRRVGTWSVAVEMQYLSEHLASMNLQGGFVFLVERDSGILVASSDPDNVDVLVLDDASNSMLHVKPIESTHRVVHAASAHLTATADWPTLSGELVQGEIDGADHVCRSFLFEYHAFSVVGVYVVPSSSLQGDFTGRSATVGIVFTVVCSLALVVCIFIVVFRSFGKLRREAREHQRIFEHQAQEIILAASIAGKLANYDLGAADVVLKEQAFTSDIATPLAHLLDNLTSYSPFLPDCLFLHNDAQQDGTHPPSKPLADAMLGKHACFSTVQACVKQLRNPRYSIVNFIEDIKKAIPELTLYTSTLWDACGSSDYDRTLGAFHVLYCMLRVDLDGKEAFVFGVDANGAVLKEPQDQHARKWEFYKNMNWGVVLNLLVRADLLRTDVRGKLELRQDRVVAMFVMIAVHRVMKNTTLMPTVSSQHAPYQGYSAGQLITEEDVALTYILEFFPALLPSYLNLEPGQRAPILFTVGKMGFNHGWFVQGEAPPGLLFSKIKQVLARGRASQADISFKFIHWFADLGGAESLSKRWPGAEKFTSKFPVEVIGSFFDSFSFVVRLATRSEVQVMEEYLASRWHARGLHPLVATSDSNIAIHRLTLMAQGFEHEAVAAFFALHTEDRFCLTEELARTGQKEQFECAPDRVKSPARGPALLLHYAPALIQKAGKVECVEAMIVLAAVYRAVRQVFPCKAESMEKNACIRIDELKVLKPSEIAKVTPWHVSCTGELNAEVIAGELPEGLQFPSLTARVDLYSLCMLRVL</sequence>
<accession>A0A7S1AW62</accession>
<evidence type="ECO:0000313" key="2">
    <source>
        <dbReference type="EMBL" id="CAD8867211.1"/>
    </source>
</evidence>
<keyword evidence="1" id="KW-0812">Transmembrane</keyword>